<feature type="domain" description="Carbohydrate kinase PfkB" evidence="3">
    <location>
        <begin position="43"/>
        <end position="286"/>
    </location>
</feature>
<keyword evidence="1" id="KW-0808">Transferase</keyword>
<evidence type="ECO:0000256" key="2">
    <source>
        <dbReference type="ARBA" id="ARBA00022777"/>
    </source>
</evidence>
<evidence type="ECO:0000313" key="4">
    <source>
        <dbReference type="EMBL" id="OKL52659.1"/>
    </source>
</evidence>
<keyword evidence="5" id="KW-1185">Reference proteome</keyword>
<comment type="caution">
    <text evidence="4">The sequence shown here is derived from an EMBL/GenBank/DDBJ whole genome shotgun (WGS) entry which is preliminary data.</text>
</comment>
<evidence type="ECO:0000256" key="1">
    <source>
        <dbReference type="ARBA" id="ARBA00022679"/>
    </source>
</evidence>
<dbReference type="Gene3D" id="3.40.1190.20">
    <property type="match status" value="1"/>
</dbReference>
<dbReference type="GO" id="GO:0016301">
    <property type="term" value="F:kinase activity"/>
    <property type="evidence" value="ECO:0007669"/>
    <property type="project" value="UniProtKB-KW"/>
</dbReference>
<dbReference type="Pfam" id="PF00294">
    <property type="entry name" value="PfkB"/>
    <property type="match status" value="1"/>
</dbReference>
<dbReference type="InterPro" id="IPR011611">
    <property type="entry name" value="PfkB_dom"/>
</dbReference>
<dbReference type="InterPro" id="IPR029056">
    <property type="entry name" value="Ribokinase-like"/>
</dbReference>
<keyword evidence="2" id="KW-0418">Kinase</keyword>
<organism evidence="4 5">
    <name type="scientific">Buchananella hordeovulneris</name>
    <dbReference type="NCBI Taxonomy" id="52770"/>
    <lineage>
        <taxon>Bacteria</taxon>
        <taxon>Bacillati</taxon>
        <taxon>Actinomycetota</taxon>
        <taxon>Actinomycetes</taxon>
        <taxon>Actinomycetales</taxon>
        <taxon>Actinomycetaceae</taxon>
        <taxon>Buchananella</taxon>
    </lineage>
</organism>
<dbReference type="STRING" id="52770.BSZ40_00670"/>
<accession>A0A1Q5PZ06</accession>
<dbReference type="Proteomes" id="UP000185612">
    <property type="component" value="Unassembled WGS sequence"/>
</dbReference>
<dbReference type="OrthoDB" id="9808601at2"/>
<dbReference type="EMBL" id="MQVS01000001">
    <property type="protein sequence ID" value="OKL52659.1"/>
    <property type="molecule type" value="Genomic_DNA"/>
</dbReference>
<evidence type="ECO:0000313" key="5">
    <source>
        <dbReference type="Proteomes" id="UP000185612"/>
    </source>
</evidence>
<sequence length="299" mass="32074">MTPIDVLVVGGVGVDHIVRVKSLPLPVVDSMMVPPILTVVGHTGNGVALGVHALGRVSAVADVIGDDNEGQLIREFYSATGISPTFVSHSSGTRRSVNLVTEEGQRMSLYDPRQPFDFVPDSSLWRKGIEESRHVHVSIMNWARYALRDAVAAGLSTSTDLHDWDGVADYHRDFAYGADYVFVSAAALTDEPRVVADVFTHGRAQFVVVMAGSEGARVWQRSDQLPLRINPISIPDRPVVDSNGAGDSFVAAFLCHYLDHGDIAKAARAGAVGGAWACGSLGTHTSFVDTDTLEQLLAR</sequence>
<dbReference type="SUPFAM" id="SSF53613">
    <property type="entry name" value="Ribokinase-like"/>
    <property type="match status" value="1"/>
</dbReference>
<dbReference type="PANTHER" id="PTHR10584">
    <property type="entry name" value="SUGAR KINASE"/>
    <property type="match status" value="1"/>
</dbReference>
<dbReference type="AlphaFoldDB" id="A0A1Q5PZ06"/>
<dbReference type="InParanoid" id="A0A1Q5PZ06"/>
<proteinExistence type="predicted"/>
<protein>
    <submittedName>
        <fullName evidence="4">Zinc ABC transporter permease</fullName>
    </submittedName>
</protein>
<dbReference type="PROSITE" id="PS00584">
    <property type="entry name" value="PFKB_KINASES_2"/>
    <property type="match status" value="1"/>
</dbReference>
<dbReference type="PANTHER" id="PTHR10584:SF166">
    <property type="entry name" value="RIBOKINASE"/>
    <property type="match status" value="1"/>
</dbReference>
<dbReference type="InterPro" id="IPR002173">
    <property type="entry name" value="Carboh/pur_kinase_PfkB_CS"/>
</dbReference>
<evidence type="ECO:0000259" key="3">
    <source>
        <dbReference type="Pfam" id="PF00294"/>
    </source>
</evidence>
<reference evidence="5" key="1">
    <citation type="submission" date="2016-12" db="EMBL/GenBank/DDBJ databases">
        <authorList>
            <person name="Meng X."/>
        </authorList>
    </citation>
    <scope>NUCLEOTIDE SEQUENCE [LARGE SCALE GENOMIC DNA]</scope>
    <source>
        <strain evidence="5">DSM 20732</strain>
    </source>
</reference>
<gene>
    <name evidence="4" type="ORF">BSZ40_00670</name>
</gene>
<name>A0A1Q5PZ06_9ACTO</name>